<comment type="caution">
    <text evidence="2">The sequence shown here is derived from an EMBL/GenBank/DDBJ whole genome shotgun (WGS) entry which is preliminary data.</text>
</comment>
<name>A0A9W8ZUK3_9AGAR</name>
<evidence type="ECO:0000313" key="2">
    <source>
        <dbReference type="EMBL" id="KAJ4467212.1"/>
    </source>
</evidence>
<organism evidence="2 3">
    <name type="scientific">Lentinula lateritia</name>
    <dbReference type="NCBI Taxonomy" id="40482"/>
    <lineage>
        <taxon>Eukaryota</taxon>
        <taxon>Fungi</taxon>
        <taxon>Dikarya</taxon>
        <taxon>Basidiomycota</taxon>
        <taxon>Agaricomycotina</taxon>
        <taxon>Agaricomycetes</taxon>
        <taxon>Agaricomycetidae</taxon>
        <taxon>Agaricales</taxon>
        <taxon>Marasmiineae</taxon>
        <taxon>Omphalotaceae</taxon>
        <taxon>Lentinula</taxon>
    </lineage>
</organism>
<reference evidence="2" key="2">
    <citation type="journal article" date="2023" name="Proc. Natl. Acad. Sci. U.S.A.">
        <title>A global phylogenomic analysis of the shiitake genus Lentinula.</title>
        <authorList>
            <person name="Sierra-Patev S."/>
            <person name="Min B."/>
            <person name="Naranjo-Ortiz M."/>
            <person name="Looney B."/>
            <person name="Konkel Z."/>
            <person name="Slot J.C."/>
            <person name="Sakamoto Y."/>
            <person name="Steenwyk J.L."/>
            <person name="Rokas A."/>
            <person name="Carro J."/>
            <person name="Camarero S."/>
            <person name="Ferreira P."/>
            <person name="Molpeceres G."/>
            <person name="Ruiz-Duenas F.J."/>
            <person name="Serrano A."/>
            <person name="Henrissat B."/>
            <person name="Drula E."/>
            <person name="Hughes K.W."/>
            <person name="Mata J.L."/>
            <person name="Ishikawa N.K."/>
            <person name="Vargas-Isla R."/>
            <person name="Ushijima S."/>
            <person name="Smith C.A."/>
            <person name="Donoghue J."/>
            <person name="Ahrendt S."/>
            <person name="Andreopoulos W."/>
            <person name="He G."/>
            <person name="LaButti K."/>
            <person name="Lipzen A."/>
            <person name="Ng V."/>
            <person name="Riley R."/>
            <person name="Sandor L."/>
            <person name="Barry K."/>
            <person name="Martinez A.T."/>
            <person name="Xiao Y."/>
            <person name="Gibbons J.G."/>
            <person name="Terashima K."/>
            <person name="Grigoriev I.V."/>
            <person name="Hibbett D."/>
        </authorList>
    </citation>
    <scope>NUCLEOTIDE SEQUENCE</scope>
    <source>
        <strain evidence="2">Sp2 HRB7682 ss15</strain>
    </source>
</reference>
<proteinExistence type="predicted"/>
<dbReference type="Proteomes" id="UP001150238">
    <property type="component" value="Unassembled WGS sequence"/>
</dbReference>
<reference evidence="2" key="1">
    <citation type="submission" date="2022-08" db="EMBL/GenBank/DDBJ databases">
        <authorList>
            <consortium name="DOE Joint Genome Institute"/>
            <person name="Min B."/>
            <person name="Riley R."/>
            <person name="Sierra-Patev S."/>
            <person name="Naranjo-Ortiz M."/>
            <person name="Looney B."/>
            <person name="Konkel Z."/>
            <person name="Slot J.C."/>
            <person name="Sakamoto Y."/>
            <person name="Steenwyk J.L."/>
            <person name="Rokas A."/>
            <person name="Carro J."/>
            <person name="Camarero S."/>
            <person name="Ferreira P."/>
            <person name="Molpeceres G."/>
            <person name="Ruiz-Duenas F.J."/>
            <person name="Serrano A."/>
            <person name="Henrissat B."/>
            <person name="Drula E."/>
            <person name="Hughes K.W."/>
            <person name="Mata J.L."/>
            <person name="Ishikawa N.K."/>
            <person name="Vargas-Isla R."/>
            <person name="Ushijima S."/>
            <person name="Smith C.A."/>
            <person name="Ahrendt S."/>
            <person name="Andreopoulos W."/>
            <person name="He G."/>
            <person name="Labutti K."/>
            <person name="Lipzen A."/>
            <person name="Ng V."/>
            <person name="Sandor L."/>
            <person name="Barry K."/>
            <person name="Martinez A.T."/>
            <person name="Xiao Y."/>
            <person name="Gibbons J.G."/>
            <person name="Terashima K."/>
            <person name="Hibbett D.S."/>
            <person name="Grigoriev I.V."/>
        </authorList>
    </citation>
    <scope>NUCLEOTIDE SEQUENCE</scope>
    <source>
        <strain evidence="2">Sp2 HRB7682 ss15</strain>
    </source>
</reference>
<dbReference type="Pfam" id="PF18759">
    <property type="entry name" value="Plavaka"/>
    <property type="match status" value="1"/>
</dbReference>
<feature type="region of interest" description="Disordered" evidence="1">
    <location>
        <begin position="686"/>
        <end position="743"/>
    </location>
</feature>
<dbReference type="AlphaFoldDB" id="A0A9W8ZUK3"/>
<dbReference type="EMBL" id="JANVFS010000042">
    <property type="protein sequence ID" value="KAJ4467212.1"/>
    <property type="molecule type" value="Genomic_DNA"/>
</dbReference>
<sequence length="743" mass="85640">MAHCNRELYHAVWRFLLNDAFLHAYKYGIVIRCFDGVERRIYPRFFTYSADYPEKVLLATIRERGICPCPRCSCLKVNLDRMGLYQDMKMREKLRVYLYDKVKLTRDWIYNQGVKIQGSAVERLLKTTSSVPTMNAFVNRLGLDFNLPRMLVVDLMHEFELGVWKALFTHLIRILYTVGQQYVEELNHRFRQMPTFGVDTIRAFANNASEMKKLAARDYEDLLQCAIPVFEGLLPGPTNSKLMTLLYRAAEWHALAKLRMHTEKTLNYMETLTFEFGKLMRQFQDLSNNSFETYETDREVTSRYRRKEKEAIAVGASQQQEISGRRRKFLNLLTYKWHALADYICSIRWFGPTDSFSTQLGELAHRVVKKLYGLGNKKKDPRQIGRRLRRLEWAKRAADHRGIHTKRRRQQGLLNAGNATELLAAHHHIGISAKNKHNIGSFVKMHHNDPAAKSFYPKLQDHLLGRLMDHKFDGDTHESFSDTDRNHIRLKGGSFVSLKTCRVNYTTYDVRRDQDTINPSNHADVMMLSGEDTPGAHPYWYARVLGIFRTTVISSHPEASTTKSGPVEMEFLWVRWLGIDPGHQSGSRNARLPKVGFVPESDPFAFGFLDPAHVIRGCHLMPAFSDGRTSELLETNKPTVARKEGEKDDWAYFYVGIFVDRDMFMRYFPGGGVGHVANRRFFQQSENEGNSDDQSNESDCNGPSKEHDSEDDHSDDSSVSSGDEEDDDDGGDDWQWDDGYGSP</sequence>
<evidence type="ECO:0000256" key="1">
    <source>
        <dbReference type="SAM" id="MobiDB-lite"/>
    </source>
</evidence>
<accession>A0A9W8ZUK3</accession>
<protein>
    <submittedName>
        <fullName evidence="2">Uncharacterized protein</fullName>
    </submittedName>
</protein>
<evidence type="ECO:0000313" key="3">
    <source>
        <dbReference type="Proteomes" id="UP001150238"/>
    </source>
</evidence>
<dbReference type="InterPro" id="IPR041078">
    <property type="entry name" value="Plavaka"/>
</dbReference>
<feature type="compositionally biased region" description="Acidic residues" evidence="1">
    <location>
        <begin position="722"/>
        <end position="736"/>
    </location>
</feature>
<gene>
    <name evidence="2" type="ORF">C8J55DRAFT_565472</name>
</gene>